<accession>A0A820HAA8</accession>
<evidence type="ECO:0000313" key="1">
    <source>
        <dbReference type="EMBL" id="CAF4292610.1"/>
    </source>
</evidence>
<organism evidence="1 2">
    <name type="scientific">Adineta steineri</name>
    <dbReference type="NCBI Taxonomy" id="433720"/>
    <lineage>
        <taxon>Eukaryota</taxon>
        <taxon>Metazoa</taxon>
        <taxon>Spiralia</taxon>
        <taxon>Gnathifera</taxon>
        <taxon>Rotifera</taxon>
        <taxon>Eurotatoria</taxon>
        <taxon>Bdelloidea</taxon>
        <taxon>Adinetida</taxon>
        <taxon>Adinetidae</taxon>
        <taxon>Adineta</taxon>
    </lineage>
</organism>
<proteinExistence type="predicted"/>
<comment type="caution">
    <text evidence="1">The sequence shown here is derived from an EMBL/GenBank/DDBJ whole genome shotgun (WGS) entry which is preliminary data.</text>
</comment>
<sequence length="148" mass="17629">MVNLNQFLALCSSRSIALERIKIPLRIQREVLIKLRIFYGEQVSIRHKTKNECDDGVKIYELKKYWDRFILLVENRNLNKNAYFYFHCTLSQNALMSRKDSNDRLFDVIPSIHRQIIVTIARKNASHQFTIGRDFQYNLSSQDFIKTK</sequence>
<dbReference type="EMBL" id="CAJOAZ010015387">
    <property type="protein sequence ID" value="CAF4292610.1"/>
    <property type="molecule type" value="Genomic_DNA"/>
</dbReference>
<gene>
    <name evidence="1" type="ORF">OXD698_LOCUS45658</name>
</gene>
<name>A0A820HAA8_9BILA</name>
<evidence type="ECO:0000313" key="2">
    <source>
        <dbReference type="Proteomes" id="UP000663844"/>
    </source>
</evidence>
<protein>
    <submittedName>
        <fullName evidence="1">Uncharacterized protein</fullName>
    </submittedName>
</protein>
<reference evidence="1" key="1">
    <citation type="submission" date="2021-02" db="EMBL/GenBank/DDBJ databases">
        <authorList>
            <person name="Nowell W R."/>
        </authorList>
    </citation>
    <scope>NUCLEOTIDE SEQUENCE</scope>
</reference>
<dbReference type="AlphaFoldDB" id="A0A820HAA8"/>
<dbReference type="Proteomes" id="UP000663844">
    <property type="component" value="Unassembled WGS sequence"/>
</dbReference>